<sequence length="301" mass="34442">MSMDFIEFCRDCGIVIDTLPPYGVWSRYPTVDHPRKRNGAVKWMESHGLVQNHAVMSEPRRWVRNERTERPLSQDEVRRARERAQIQKRKEQNERAAAIGQMRECWKRLPALRDNHPYLNRKGLSMQGCGQLRIDRDLLVIPLYRKGELVSLQTIDPEGNKKFRHNCPVKGATYCIQRRNSVVTCFCEGFATGLAIYQSIPGASVEVCFNAANLVEVAKQRKVSGMTVVCADNDWQTAKKAPFVNPGIERGTEAAKLMKCGLAYPEGIEGSDWDDARREWGEKGSMKVKMEIMRKARMVIR</sequence>
<evidence type="ECO:0000256" key="1">
    <source>
        <dbReference type="SAM" id="Coils"/>
    </source>
</evidence>
<reference evidence="3" key="1">
    <citation type="submission" date="2011-10" db="EMBL/GenBank/DDBJ databases">
        <title>The Genome Sequence of Oxalobacter formigenes HOxBLS.</title>
        <authorList>
            <consortium name="The Broad Institute Genome Sequencing Platform"/>
            <person name="Earl A."/>
            <person name="Ward D."/>
            <person name="Feldgarden M."/>
            <person name="Gevers D."/>
            <person name="Allison M.J."/>
            <person name="Humphrey S."/>
            <person name="Young S.K."/>
            <person name="Zeng Q."/>
            <person name="Gargeya S."/>
            <person name="Fitzgerald M."/>
            <person name="Haas B."/>
            <person name="Abouelleil A."/>
            <person name="Alvarado L."/>
            <person name="Arachchi H.M."/>
            <person name="Berlin A."/>
            <person name="Brown A."/>
            <person name="Chapman S.B."/>
            <person name="Chen Z."/>
            <person name="Dunbar C."/>
            <person name="Freedman E."/>
            <person name="Gearin G."/>
            <person name="Goldberg J."/>
            <person name="Griggs A."/>
            <person name="Gujja S."/>
            <person name="Heiman D."/>
            <person name="Howarth C."/>
            <person name="Larson L."/>
            <person name="Lui A."/>
            <person name="MacDonald P.J.P."/>
            <person name="Montmayeur A."/>
            <person name="Murphy C."/>
            <person name="Neiman D."/>
            <person name="Pearson M."/>
            <person name="Priest M."/>
            <person name="Roberts A."/>
            <person name="Saif S."/>
            <person name="Shea T."/>
            <person name="Shenoy N."/>
            <person name="Sisk P."/>
            <person name="Stolte C."/>
            <person name="Sykes S."/>
            <person name="Wortman J."/>
            <person name="Nusbaum C."/>
            <person name="Birren B."/>
        </authorList>
    </citation>
    <scope>NUCLEOTIDE SEQUENCE [LARGE SCALE GENOMIC DNA]</scope>
    <source>
        <strain evidence="3">HOxBLS</strain>
    </source>
</reference>
<dbReference type="InterPro" id="IPR006171">
    <property type="entry name" value="TOPRIM_dom"/>
</dbReference>
<dbReference type="HOGENOM" id="CLU_923902_0_0_4"/>
<evidence type="ECO:0000259" key="2">
    <source>
        <dbReference type="Pfam" id="PF13362"/>
    </source>
</evidence>
<dbReference type="AlphaFoldDB" id="C3X394"/>
<dbReference type="EMBL" id="ACDP02000023">
    <property type="protein sequence ID" value="EEO27680.2"/>
    <property type="molecule type" value="Genomic_DNA"/>
</dbReference>
<proteinExistence type="predicted"/>
<accession>C3X394</accession>
<dbReference type="Pfam" id="PF13362">
    <property type="entry name" value="Toprim_3"/>
    <property type="match status" value="1"/>
</dbReference>
<comment type="caution">
    <text evidence="3">The sequence shown here is derived from an EMBL/GenBank/DDBJ whole genome shotgun (WGS) entry which is preliminary data.</text>
</comment>
<feature type="coiled-coil region" evidence="1">
    <location>
        <begin position="74"/>
        <end position="101"/>
    </location>
</feature>
<dbReference type="Proteomes" id="UP000003973">
    <property type="component" value="Unassembled WGS sequence"/>
</dbReference>
<dbReference type="eggNOG" id="COG4643">
    <property type="taxonomic scope" value="Bacteria"/>
</dbReference>
<evidence type="ECO:0000313" key="4">
    <source>
        <dbReference type="Proteomes" id="UP000003973"/>
    </source>
</evidence>
<dbReference type="RefSeq" id="WP_020995105.1">
    <property type="nucleotide sequence ID" value="NZ_CABMNL010000001.1"/>
</dbReference>
<name>C3X394_9BURK</name>
<protein>
    <recommendedName>
        <fullName evidence="2">Toprim domain-containing protein</fullName>
    </recommendedName>
</protein>
<feature type="domain" description="Toprim" evidence="2">
    <location>
        <begin position="186"/>
        <end position="281"/>
    </location>
</feature>
<organism evidence="3 4">
    <name type="scientific">Oxalobacter paraformigenes</name>
    <dbReference type="NCBI Taxonomy" id="556268"/>
    <lineage>
        <taxon>Bacteria</taxon>
        <taxon>Pseudomonadati</taxon>
        <taxon>Pseudomonadota</taxon>
        <taxon>Betaproteobacteria</taxon>
        <taxon>Burkholderiales</taxon>
        <taxon>Oxalobacteraceae</taxon>
        <taxon>Oxalobacter</taxon>
    </lineage>
</organism>
<keyword evidence="1" id="KW-0175">Coiled coil</keyword>
<gene>
    <name evidence="3" type="ORF">OFAG_00833</name>
</gene>
<evidence type="ECO:0000313" key="3">
    <source>
        <dbReference type="EMBL" id="EEO27680.2"/>
    </source>
</evidence>
<keyword evidence="4" id="KW-1185">Reference proteome</keyword>